<dbReference type="PANTHER" id="PTHR45138">
    <property type="entry name" value="REGULATORY COMPONENTS OF SENSORY TRANSDUCTION SYSTEM"/>
    <property type="match status" value="1"/>
</dbReference>
<feature type="transmembrane region" description="Helical" evidence="1">
    <location>
        <begin position="92"/>
        <end position="113"/>
    </location>
</feature>
<dbReference type="InterPro" id="IPR043128">
    <property type="entry name" value="Rev_trsase/Diguanyl_cyclase"/>
</dbReference>
<dbReference type="InterPro" id="IPR000160">
    <property type="entry name" value="GGDEF_dom"/>
</dbReference>
<dbReference type="GO" id="GO:1902201">
    <property type="term" value="P:negative regulation of bacterial-type flagellum-dependent cell motility"/>
    <property type="evidence" value="ECO:0007669"/>
    <property type="project" value="TreeGrafter"/>
</dbReference>
<dbReference type="SMART" id="SM00267">
    <property type="entry name" value="GGDEF"/>
    <property type="match status" value="1"/>
</dbReference>
<evidence type="ECO:0000256" key="1">
    <source>
        <dbReference type="SAM" id="Phobius"/>
    </source>
</evidence>
<dbReference type="RefSeq" id="WP_104480788.1">
    <property type="nucleotide sequence ID" value="NZ_CP154825.1"/>
</dbReference>
<dbReference type="NCBIfam" id="TIGR00254">
    <property type="entry name" value="GGDEF"/>
    <property type="match status" value="1"/>
</dbReference>
<dbReference type="SUPFAM" id="SSF55073">
    <property type="entry name" value="Nucleotide cyclase"/>
    <property type="match status" value="1"/>
</dbReference>
<organism evidence="3 4">
    <name type="scientific">Actinokineospora auranticolor</name>
    <dbReference type="NCBI Taxonomy" id="155976"/>
    <lineage>
        <taxon>Bacteria</taxon>
        <taxon>Bacillati</taxon>
        <taxon>Actinomycetota</taxon>
        <taxon>Actinomycetes</taxon>
        <taxon>Pseudonocardiales</taxon>
        <taxon>Pseudonocardiaceae</taxon>
        <taxon>Actinokineospora</taxon>
    </lineage>
</organism>
<dbReference type="GO" id="GO:0043709">
    <property type="term" value="P:cell adhesion involved in single-species biofilm formation"/>
    <property type="evidence" value="ECO:0007669"/>
    <property type="project" value="TreeGrafter"/>
</dbReference>
<feature type="transmembrane region" description="Helical" evidence="1">
    <location>
        <begin position="166"/>
        <end position="190"/>
    </location>
</feature>
<dbReference type="PROSITE" id="PS50887">
    <property type="entry name" value="GGDEF"/>
    <property type="match status" value="1"/>
</dbReference>
<keyword evidence="1" id="KW-0812">Transmembrane</keyword>
<protein>
    <submittedName>
        <fullName evidence="3">Diguanylate cyclase (GGDEF)-like protein</fullName>
    </submittedName>
</protein>
<evidence type="ECO:0000313" key="4">
    <source>
        <dbReference type="Proteomes" id="UP000239203"/>
    </source>
</evidence>
<evidence type="ECO:0000259" key="2">
    <source>
        <dbReference type="PROSITE" id="PS50887"/>
    </source>
</evidence>
<gene>
    <name evidence="3" type="ORF">CLV40_11261</name>
</gene>
<dbReference type="AlphaFoldDB" id="A0A2S6GKT3"/>
<dbReference type="InterPro" id="IPR050469">
    <property type="entry name" value="Diguanylate_Cyclase"/>
</dbReference>
<dbReference type="GO" id="GO:0052621">
    <property type="term" value="F:diguanylate cyclase activity"/>
    <property type="evidence" value="ECO:0007669"/>
    <property type="project" value="TreeGrafter"/>
</dbReference>
<name>A0A2S6GKT3_9PSEU</name>
<evidence type="ECO:0000313" key="3">
    <source>
        <dbReference type="EMBL" id="PPK65800.1"/>
    </source>
</evidence>
<sequence length="443" mass="47384">MRGLAVARRIRALDLRGHTTAAGFLWIIAAEVAVCAWVVVSTLAAGPVDGYSLWVLGLLTACAVAHIEATRTAEMRRWAAPVTGEHIDHAGVWTFAGALLLPVPVVVVLVLAIRLRRYFIIRKPLGRYVFTTCAVTSSVLAAHAVATVSGVHDWVRGAPIPPERVASAALMVTAAFALYYVAQTVVIGVARGLRTGWSLVGMLGDRRQNFDLVVTLCLGLVGAWGAGVANGALLVGVLVVVVAYTRHTQRIELLEQERDRLEVDALHDPLTGLANQRGFNRAAALALLADHARQRRTAVLMFDLDRFKQVNSRLGHLGANEVLKGLAAVLRDSVGSDDLVCRWGGEEFSVVVPSTTRSDAWAVAELVRASVESMMVRLTKAGRAEWVGGFTISGGIAFSPEHGADLATLQECADQALAEAKEGGRNQVRVCPALPARILDTPL</sequence>
<comment type="caution">
    <text evidence="3">The sequence shown here is derived from an EMBL/GenBank/DDBJ whole genome shotgun (WGS) entry which is preliminary data.</text>
</comment>
<proteinExistence type="predicted"/>
<dbReference type="OrthoDB" id="23692at2"/>
<keyword evidence="1" id="KW-1133">Transmembrane helix</keyword>
<dbReference type="EMBL" id="PTIX01000012">
    <property type="protein sequence ID" value="PPK65800.1"/>
    <property type="molecule type" value="Genomic_DNA"/>
</dbReference>
<dbReference type="Gene3D" id="3.30.70.270">
    <property type="match status" value="1"/>
</dbReference>
<dbReference type="Pfam" id="PF00990">
    <property type="entry name" value="GGDEF"/>
    <property type="match status" value="1"/>
</dbReference>
<keyword evidence="1" id="KW-0472">Membrane</keyword>
<dbReference type="CDD" id="cd01949">
    <property type="entry name" value="GGDEF"/>
    <property type="match status" value="1"/>
</dbReference>
<keyword evidence="4" id="KW-1185">Reference proteome</keyword>
<feature type="domain" description="GGDEF" evidence="2">
    <location>
        <begin position="295"/>
        <end position="433"/>
    </location>
</feature>
<dbReference type="InterPro" id="IPR029787">
    <property type="entry name" value="Nucleotide_cyclase"/>
</dbReference>
<feature type="transmembrane region" description="Helical" evidence="1">
    <location>
        <begin position="21"/>
        <end position="45"/>
    </location>
</feature>
<dbReference type="Proteomes" id="UP000239203">
    <property type="component" value="Unassembled WGS sequence"/>
</dbReference>
<accession>A0A2S6GKT3</accession>
<feature type="transmembrane region" description="Helical" evidence="1">
    <location>
        <begin position="125"/>
        <end position="146"/>
    </location>
</feature>
<reference evidence="3 4" key="1">
    <citation type="submission" date="2018-02" db="EMBL/GenBank/DDBJ databases">
        <title>Genomic Encyclopedia of Archaeal and Bacterial Type Strains, Phase II (KMG-II): from individual species to whole genera.</title>
        <authorList>
            <person name="Goeker M."/>
        </authorList>
    </citation>
    <scope>NUCLEOTIDE SEQUENCE [LARGE SCALE GENOMIC DNA]</scope>
    <source>
        <strain evidence="3 4">YU 961-1</strain>
    </source>
</reference>
<dbReference type="GO" id="GO:0005886">
    <property type="term" value="C:plasma membrane"/>
    <property type="evidence" value="ECO:0007669"/>
    <property type="project" value="TreeGrafter"/>
</dbReference>
<dbReference type="PANTHER" id="PTHR45138:SF9">
    <property type="entry name" value="DIGUANYLATE CYCLASE DGCM-RELATED"/>
    <property type="match status" value="1"/>
</dbReference>
<feature type="transmembrane region" description="Helical" evidence="1">
    <location>
        <begin position="211"/>
        <end position="244"/>
    </location>
</feature>